<accession>A0A074TDK7</accession>
<name>A0A074TDK7_9RHOB</name>
<dbReference type="Pfam" id="PF20086">
    <property type="entry name" value="DUF6478"/>
    <property type="match status" value="1"/>
</dbReference>
<keyword evidence="2" id="KW-1185">Reference proteome</keyword>
<dbReference type="EMBL" id="JHEH01000011">
    <property type="protein sequence ID" value="KEP69754.1"/>
    <property type="molecule type" value="Genomic_DNA"/>
</dbReference>
<organism evidence="1 2">
    <name type="scientific">Thioclava dalianensis</name>
    <dbReference type="NCBI Taxonomy" id="1185766"/>
    <lineage>
        <taxon>Bacteria</taxon>
        <taxon>Pseudomonadati</taxon>
        <taxon>Pseudomonadota</taxon>
        <taxon>Alphaproteobacteria</taxon>
        <taxon>Rhodobacterales</taxon>
        <taxon>Paracoccaceae</taxon>
        <taxon>Thioclava</taxon>
    </lineage>
</organism>
<dbReference type="Proteomes" id="UP000027725">
    <property type="component" value="Unassembled WGS sequence"/>
</dbReference>
<sequence length="258" mass="29884">MTKAQRSSLLDRLTYRRSVRRWRQAARDANALEIGQLPRLRSEARGLRRQLDNFLHQIEGRLQLPRIGADSVPAPPESDWTWRPELWRGPVSPFGVAGAQNRAQLGRELTLFHDCAHSEVTLRQMRNLRETDLAPFGLRMDVLGFEGSFLSFVLDLPDSAIQGLQLNHLIRLEMLLELERPLEIFCRLNIKHGPNSDQLVREMPVTEGGAAVEFDLAYMRLNEKRLEKAWIDVIFERPAMNQVLLRDLHFSRYPRAEM</sequence>
<dbReference type="AlphaFoldDB" id="A0A074TDK7"/>
<evidence type="ECO:0000313" key="2">
    <source>
        <dbReference type="Proteomes" id="UP000027725"/>
    </source>
</evidence>
<dbReference type="STRING" id="1185766.SAMN05216224_1011050"/>
<gene>
    <name evidence="1" type="ORF">DL1_02775</name>
</gene>
<dbReference type="InterPro" id="IPR045514">
    <property type="entry name" value="DUF6478"/>
</dbReference>
<proteinExistence type="predicted"/>
<dbReference type="eggNOG" id="ENOG502Z8P0">
    <property type="taxonomic scope" value="Bacteria"/>
</dbReference>
<comment type="caution">
    <text evidence="1">The sequence shown here is derived from an EMBL/GenBank/DDBJ whole genome shotgun (WGS) entry which is preliminary data.</text>
</comment>
<reference evidence="1 2" key="1">
    <citation type="submission" date="2014-03" db="EMBL/GenBank/DDBJ databases">
        <title>The draft genome sequence of Thioclava dalianensis DLFJ1-1.</title>
        <authorList>
            <person name="Lai Q."/>
            <person name="Shao Z."/>
        </authorList>
    </citation>
    <scope>NUCLEOTIDE SEQUENCE [LARGE SCALE GENOMIC DNA]</scope>
    <source>
        <strain evidence="1 2">DLFJ1-1</strain>
    </source>
</reference>
<protein>
    <submittedName>
        <fullName evidence="1">Uncharacterized protein</fullName>
    </submittedName>
</protein>
<evidence type="ECO:0000313" key="1">
    <source>
        <dbReference type="EMBL" id="KEP69754.1"/>
    </source>
</evidence>
<dbReference type="OrthoDB" id="7827015at2"/>